<dbReference type="Pfam" id="PF01400">
    <property type="entry name" value="Astacin"/>
    <property type="match status" value="1"/>
</dbReference>
<dbReference type="EMBL" id="JAXCGZ010013407">
    <property type="protein sequence ID" value="KAK7072606.1"/>
    <property type="molecule type" value="Genomic_DNA"/>
</dbReference>
<feature type="non-terminal residue" evidence="3">
    <location>
        <position position="59"/>
    </location>
</feature>
<comment type="caution">
    <text evidence="3">The sequence shown here is derived from an EMBL/GenBank/DDBJ whole genome shotgun (WGS) entry which is preliminary data.</text>
</comment>
<proteinExistence type="predicted"/>
<organism evidence="3 4">
    <name type="scientific">Halocaridina rubra</name>
    <name type="common">Hawaiian red shrimp</name>
    <dbReference type="NCBI Taxonomy" id="373956"/>
    <lineage>
        <taxon>Eukaryota</taxon>
        <taxon>Metazoa</taxon>
        <taxon>Ecdysozoa</taxon>
        <taxon>Arthropoda</taxon>
        <taxon>Crustacea</taxon>
        <taxon>Multicrustacea</taxon>
        <taxon>Malacostraca</taxon>
        <taxon>Eumalacostraca</taxon>
        <taxon>Eucarida</taxon>
        <taxon>Decapoda</taxon>
        <taxon>Pleocyemata</taxon>
        <taxon>Caridea</taxon>
        <taxon>Atyoidea</taxon>
        <taxon>Atyidae</taxon>
        <taxon>Halocaridina</taxon>
    </lineage>
</organism>
<feature type="domain" description="Peptidase M12A" evidence="2">
    <location>
        <begin position="3"/>
        <end position="57"/>
    </location>
</feature>
<dbReference type="InterPro" id="IPR024079">
    <property type="entry name" value="MetalloPept_cat_dom_sf"/>
</dbReference>
<reference evidence="3 4" key="1">
    <citation type="submission" date="2023-11" db="EMBL/GenBank/DDBJ databases">
        <title>Halocaridina rubra genome assembly.</title>
        <authorList>
            <person name="Smith C."/>
        </authorList>
    </citation>
    <scope>NUCLEOTIDE SEQUENCE [LARGE SCALE GENOMIC DNA]</scope>
    <source>
        <strain evidence="3">EP-1</strain>
        <tissue evidence="3">Whole</tissue>
    </source>
</reference>
<keyword evidence="4" id="KW-1185">Reference proteome</keyword>
<dbReference type="Proteomes" id="UP001381693">
    <property type="component" value="Unassembled WGS sequence"/>
</dbReference>
<accession>A0AAN8ZXU7</accession>
<protein>
    <recommendedName>
        <fullName evidence="2">Peptidase M12A domain-containing protein</fullName>
    </recommendedName>
</protein>
<evidence type="ECO:0000313" key="3">
    <source>
        <dbReference type="EMBL" id="KAK7072606.1"/>
    </source>
</evidence>
<dbReference type="AlphaFoldDB" id="A0AAN8ZXU7"/>
<name>A0AAN8ZXU7_HALRR</name>
<dbReference type="GO" id="GO:0006508">
    <property type="term" value="P:proteolysis"/>
    <property type="evidence" value="ECO:0007669"/>
    <property type="project" value="InterPro"/>
</dbReference>
<dbReference type="Gene3D" id="3.40.390.10">
    <property type="entry name" value="Collagenase (Catalytic Domain)"/>
    <property type="match status" value="1"/>
</dbReference>
<dbReference type="InterPro" id="IPR001506">
    <property type="entry name" value="Peptidase_M12A"/>
</dbReference>
<sequence>MKIGIATQDLRPDAHRYIEIDTNNAEPFGIFRILKARGDIDVTYNIGYDYTSVMIYPNH</sequence>
<comment type="cofactor">
    <cofactor evidence="1">
        <name>Zn(2+)</name>
        <dbReference type="ChEBI" id="CHEBI:29105"/>
    </cofactor>
</comment>
<dbReference type="GO" id="GO:0004222">
    <property type="term" value="F:metalloendopeptidase activity"/>
    <property type="evidence" value="ECO:0007669"/>
    <property type="project" value="InterPro"/>
</dbReference>
<evidence type="ECO:0000259" key="2">
    <source>
        <dbReference type="Pfam" id="PF01400"/>
    </source>
</evidence>
<evidence type="ECO:0000256" key="1">
    <source>
        <dbReference type="ARBA" id="ARBA00001947"/>
    </source>
</evidence>
<evidence type="ECO:0000313" key="4">
    <source>
        <dbReference type="Proteomes" id="UP001381693"/>
    </source>
</evidence>
<gene>
    <name evidence="3" type="ORF">SK128_020735</name>
</gene>